<dbReference type="EMBL" id="SZYD01000003">
    <property type="protein sequence ID" value="KAD6794412.1"/>
    <property type="molecule type" value="Genomic_DNA"/>
</dbReference>
<name>A0A5N6PLD6_9ASTR</name>
<proteinExistence type="predicted"/>
<sequence>MGSKTNPSLLIYSNRGIVLYMLVYVDIILTGNNSQAIDQVVKNLSSTFAIQDMGSLTYFLGVEVLPHTDGLLLCQRKYILKLLTRAGLSAAKPVPTPITTTAHLTLGDSSPFDNPVKYRQIVGALQYVTLSRPDITYAVNKVCQFMHSPTENHWSAVKHILRYLQGTSDLGLFIQRSSGTVLHAYSDATFCSLTAFLDADWAGCPNDRRSTGGFATYLGSNLISWSARKQKTVSRSSTESEYKALADTVAELTWLQTLLHELRVPMPSIPTLWCDNLGATYLSANPVFHARTKHVEVDFHFVREKVAQGKLLVQFISTNDQIADVFTKPLSSQRFLFLWSKLQVAPRP</sequence>
<keyword evidence="3" id="KW-1185">Reference proteome</keyword>
<evidence type="ECO:0000259" key="1">
    <source>
        <dbReference type="Pfam" id="PF07727"/>
    </source>
</evidence>
<protein>
    <recommendedName>
        <fullName evidence="1">Reverse transcriptase Ty1/copia-type domain-containing protein</fullName>
    </recommendedName>
</protein>
<reference evidence="2 3" key="1">
    <citation type="submission" date="2019-05" db="EMBL/GenBank/DDBJ databases">
        <title>Mikania micrantha, genome provides insights into the molecular mechanism of rapid growth.</title>
        <authorList>
            <person name="Liu B."/>
        </authorList>
    </citation>
    <scope>NUCLEOTIDE SEQUENCE [LARGE SCALE GENOMIC DNA]</scope>
    <source>
        <strain evidence="2">NLD-2019</strain>
        <tissue evidence="2">Leaf</tissue>
    </source>
</reference>
<dbReference type="OrthoDB" id="414945at2759"/>
<accession>A0A5N6PLD6</accession>
<dbReference type="AlphaFoldDB" id="A0A5N6PLD6"/>
<gene>
    <name evidence="2" type="ORF">E3N88_05308</name>
</gene>
<dbReference type="Proteomes" id="UP000326396">
    <property type="component" value="Linkage Group LG11"/>
</dbReference>
<dbReference type="PANTHER" id="PTHR11439">
    <property type="entry name" value="GAG-POL-RELATED RETROTRANSPOSON"/>
    <property type="match status" value="1"/>
</dbReference>
<evidence type="ECO:0000313" key="2">
    <source>
        <dbReference type="EMBL" id="KAD6794412.1"/>
    </source>
</evidence>
<dbReference type="InterPro" id="IPR013103">
    <property type="entry name" value="RVT_2"/>
</dbReference>
<dbReference type="CDD" id="cd09272">
    <property type="entry name" value="RNase_HI_RT_Ty1"/>
    <property type="match status" value="1"/>
</dbReference>
<dbReference type="PANTHER" id="PTHR11439:SF453">
    <property type="entry name" value="RNA-DIRECTED DNA POLYMERASE"/>
    <property type="match status" value="1"/>
</dbReference>
<evidence type="ECO:0000313" key="3">
    <source>
        <dbReference type="Proteomes" id="UP000326396"/>
    </source>
</evidence>
<organism evidence="2 3">
    <name type="scientific">Mikania micrantha</name>
    <name type="common">bitter vine</name>
    <dbReference type="NCBI Taxonomy" id="192012"/>
    <lineage>
        <taxon>Eukaryota</taxon>
        <taxon>Viridiplantae</taxon>
        <taxon>Streptophyta</taxon>
        <taxon>Embryophyta</taxon>
        <taxon>Tracheophyta</taxon>
        <taxon>Spermatophyta</taxon>
        <taxon>Magnoliopsida</taxon>
        <taxon>eudicotyledons</taxon>
        <taxon>Gunneridae</taxon>
        <taxon>Pentapetalae</taxon>
        <taxon>asterids</taxon>
        <taxon>campanulids</taxon>
        <taxon>Asterales</taxon>
        <taxon>Asteraceae</taxon>
        <taxon>Asteroideae</taxon>
        <taxon>Heliantheae alliance</taxon>
        <taxon>Eupatorieae</taxon>
        <taxon>Mikania</taxon>
    </lineage>
</organism>
<feature type="domain" description="Reverse transcriptase Ty1/copia-type" evidence="1">
    <location>
        <begin position="20"/>
        <end position="99"/>
    </location>
</feature>
<comment type="caution">
    <text evidence="2">The sequence shown here is derived from an EMBL/GenBank/DDBJ whole genome shotgun (WGS) entry which is preliminary data.</text>
</comment>
<dbReference type="SUPFAM" id="SSF56672">
    <property type="entry name" value="DNA/RNA polymerases"/>
    <property type="match status" value="1"/>
</dbReference>
<dbReference type="Pfam" id="PF07727">
    <property type="entry name" value="RVT_2"/>
    <property type="match status" value="1"/>
</dbReference>
<dbReference type="InterPro" id="IPR043502">
    <property type="entry name" value="DNA/RNA_pol_sf"/>
</dbReference>